<sequence length="410" mass="46767">MLFRNIVSSVNDNTSPWYEDWYYMFKNTPTSSGECVTPQHAFNNIGVVYQCIVIRANSLAKLPLQLYKQSLKGKQRDKNHNLWYLIEKRPNKWQTPSQFKSYIEVSRCLYGNAYIRMVYDMRGNIIALEPLDSSKTYIQKINGNYYFVSSTDEGKVLILSEDEVIHIPYVSLDGKIGKAPIEVARENAGNLQSITKFEGGFYKNGAMNTGVIESPGQLSPEAKEKIKAEWVRLYGGASNAGSVAVLDAGFGYKQLNLPMKDIEFIASRKMNKAEIATIFDVPLYMLNELDNAKFNNVEQQNLRYLNDVLQATITAIEEEFNYKAFTLAESKEYYVKFNLNSMLRADSKTRSEYYKEMIGTGIMTINNVCDLEDLNNIGEMGDKHFMSLNYTTLDTIEQHSRLKGGDNNEE</sequence>
<organism evidence="1 2">
    <name type="scientific">Terrisporobacter petrolearius</name>
    <dbReference type="NCBI Taxonomy" id="1460447"/>
    <lineage>
        <taxon>Bacteria</taxon>
        <taxon>Bacillati</taxon>
        <taxon>Bacillota</taxon>
        <taxon>Clostridia</taxon>
        <taxon>Peptostreptococcales</taxon>
        <taxon>Peptostreptococcaceae</taxon>
        <taxon>Terrisporobacter</taxon>
    </lineage>
</organism>
<keyword evidence="2" id="KW-1185">Reference proteome</keyword>
<proteinExistence type="predicted"/>
<protein>
    <recommendedName>
        <fullName evidence="3">Phage portal protein, HK97 family</fullName>
    </recommendedName>
</protein>
<name>A0ABZ3FFQ9_9FIRM</name>
<reference evidence="1 2" key="1">
    <citation type="submission" date="2024-04" db="EMBL/GenBank/DDBJ databases">
        <title>Isolation and characterization of novel acetogenic strains of the genera Terrisporobacter and Acetoanaerobium.</title>
        <authorList>
            <person name="Boeer T."/>
            <person name="Schueler M.A."/>
            <person name="Lueschen A."/>
            <person name="Eysell L."/>
            <person name="Droege J."/>
            <person name="Heinemann M."/>
            <person name="Engelhardt L."/>
            <person name="Basen M."/>
            <person name="Daniel R."/>
        </authorList>
    </citation>
    <scope>NUCLEOTIDE SEQUENCE [LARGE SCALE GENOMIC DNA]</scope>
    <source>
        <strain evidence="1 2">ELB</strain>
    </source>
</reference>
<evidence type="ECO:0008006" key="3">
    <source>
        <dbReference type="Google" id="ProtNLM"/>
    </source>
</evidence>
<dbReference type="InterPro" id="IPR006427">
    <property type="entry name" value="Portal_HK97"/>
</dbReference>
<gene>
    <name evidence="1" type="ORF">TPELB_23590</name>
</gene>
<dbReference type="InterPro" id="IPR006944">
    <property type="entry name" value="Phage/GTA_portal"/>
</dbReference>
<evidence type="ECO:0000313" key="2">
    <source>
        <dbReference type="Proteomes" id="UP001477947"/>
    </source>
</evidence>
<dbReference type="EMBL" id="CP154622">
    <property type="protein sequence ID" value="XAM42046.1"/>
    <property type="molecule type" value="Genomic_DNA"/>
</dbReference>
<dbReference type="RefSeq" id="WP_343337294.1">
    <property type="nucleotide sequence ID" value="NZ_CP154622.1"/>
</dbReference>
<accession>A0ABZ3FFQ9</accession>
<dbReference type="Proteomes" id="UP001477947">
    <property type="component" value="Chromosome"/>
</dbReference>
<dbReference type="Pfam" id="PF04860">
    <property type="entry name" value="Phage_portal"/>
    <property type="match status" value="1"/>
</dbReference>
<evidence type="ECO:0000313" key="1">
    <source>
        <dbReference type="EMBL" id="XAM42046.1"/>
    </source>
</evidence>
<dbReference type="NCBIfam" id="TIGR01537">
    <property type="entry name" value="portal_HK97"/>
    <property type="match status" value="1"/>
</dbReference>